<dbReference type="Pfam" id="PF03992">
    <property type="entry name" value="ABM"/>
    <property type="match status" value="1"/>
</dbReference>
<dbReference type="SUPFAM" id="SSF54909">
    <property type="entry name" value="Dimeric alpha+beta barrel"/>
    <property type="match status" value="1"/>
</dbReference>
<keyword evidence="2" id="KW-0503">Monooxygenase</keyword>
<evidence type="ECO:0000313" key="2">
    <source>
        <dbReference type="EMBL" id="MBW8729235.1"/>
    </source>
</evidence>
<feature type="domain" description="ABM" evidence="1">
    <location>
        <begin position="21"/>
        <end position="72"/>
    </location>
</feature>
<evidence type="ECO:0000259" key="1">
    <source>
        <dbReference type="Pfam" id="PF03992"/>
    </source>
</evidence>
<dbReference type="AlphaFoldDB" id="A0A952FTY1"/>
<dbReference type="InterPro" id="IPR007138">
    <property type="entry name" value="ABM_dom"/>
</dbReference>
<dbReference type="GO" id="GO:0004497">
    <property type="term" value="F:monooxygenase activity"/>
    <property type="evidence" value="ECO:0007669"/>
    <property type="project" value="UniProtKB-KW"/>
</dbReference>
<evidence type="ECO:0000313" key="3">
    <source>
        <dbReference type="Proteomes" id="UP000700706"/>
    </source>
</evidence>
<dbReference type="Proteomes" id="UP000700706">
    <property type="component" value="Unassembled WGS sequence"/>
</dbReference>
<dbReference type="Gene3D" id="3.30.70.100">
    <property type="match status" value="1"/>
</dbReference>
<sequence>MIVRVWRGYAALPNPSAYPEHFHGAVLPALRGIAGFRGASLLRQDRPGEIEFMVLTRWESMDAIRAFAGDDPEQAVVEPAAVAALTRFDGRVQHYAVVEEGARPG</sequence>
<proteinExistence type="predicted"/>
<reference evidence="2" key="1">
    <citation type="submission" date="2020-06" db="EMBL/GenBank/DDBJ databases">
        <title>Stable isotope informed genome-resolved metagenomics uncovers potential trophic interactions in rhizosphere soil.</title>
        <authorList>
            <person name="Starr E.P."/>
            <person name="Shi S."/>
            <person name="Blazewicz S.J."/>
            <person name="Koch B.J."/>
            <person name="Probst A.J."/>
            <person name="Hungate B.A."/>
            <person name="Pett-Ridge J."/>
            <person name="Firestone M.K."/>
            <person name="Banfield J.F."/>
        </authorList>
    </citation>
    <scope>NUCLEOTIDE SEQUENCE</scope>
    <source>
        <strain evidence="2">YM_69_17</strain>
    </source>
</reference>
<dbReference type="InterPro" id="IPR011008">
    <property type="entry name" value="Dimeric_a/b-barrel"/>
</dbReference>
<comment type="caution">
    <text evidence="2">The sequence shown here is derived from an EMBL/GenBank/DDBJ whole genome shotgun (WGS) entry which is preliminary data.</text>
</comment>
<protein>
    <submittedName>
        <fullName evidence="2">Antibiotic biosynthesis monooxygenase</fullName>
    </submittedName>
</protein>
<gene>
    <name evidence="2" type="ORF">JF625_29305</name>
</gene>
<organism evidence="2 3">
    <name type="scientific">Inquilinus limosus</name>
    <dbReference type="NCBI Taxonomy" id="171674"/>
    <lineage>
        <taxon>Bacteria</taxon>
        <taxon>Pseudomonadati</taxon>
        <taxon>Pseudomonadota</taxon>
        <taxon>Alphaproteobacteria</taxon>
        <taxon>Rhodospirillales</taxon>
        <taxon>Rhodospirillaceae</taxon>
        <taxon>Inquilinus</taxon>
    </lineage>
</organism>
<accession>A0A952FTY1</accession>
<dbReference type="EMBL" id="JAEKLZ010000505">
    <property type="protein sequence ID" value="MBW8729235.1"/>
    <property type="molecule type" value="Genomic_DNA"/>
</dbReference>
<name>A0A952FTY1_9PROT</name>
<keyword evidence="2" id="KW-0560">Oxidoreductase</keyword>